<reference evidence="2" key="1">
    <citation type="submission" date="2018-05" db="EMBL/GenBank/DDBJ databases">
        <title>Reclassification of Methylarcula marina and Methylarcula terricola as Paracoccus methylarcula sp.nov., comb.nov. and Paracoccus terricola comb.nov.</title>
        <authorList>
            <person name="Shmareva M.N."/>
            <person name="Doronina N.V."/>
            <person name="Vasilenko O.V."/>
            <person name="Tarlachkov S.V."/>
            <person name="Trotsenko Y.A."/>
        </authorList>
    </citation>
    <scope>NUCLEOTIDE SEQUENCE [LARGE SCALE GENOMIC DNA]</scope>
    <source>
        <strain evidence="2">VKM B-2159</strain>
    </source>
</reference>
<organism evidence="2 3">
    <name type="scientific">Paracoccus methylarcula</name>
    <dbReference type="NCBI Taxonomy" id="72022"/>
    <lineage>
        <taxon>Bacteria</taxon>
        <taxon>Pseudomonadati</taxon>
        <taxon>Pseudomonadota</taxon>
        <taxon>Alphaproteobacteria</taxon>
        <taxon>Rhodobacterales</taxon>
        <taxon>Paracoccaceae</taxon>
        <taxon>Paracoccus</taxon>
    </lineage>
</organism>
<accession>A0A422R155</accession>
<comment type="caution">
    <text evidence="2">The sequence shown here is derived from an EMBL/GenBank/DDBJ whole genome shotgun (WGS) entry which is preliminary data.</text>
</comment>
<dbReference type="OrthoDB" id="9808822at2"/>
<gene>
    <name evidence="2" type="ORF">A7A09_000300</name>
</gene>
<evidence type="ECO:0000259" key="1">
    <source>
        <dbReference type="Pfam" id="PF02492"/>
    </source>
</evidence>
<dbReference type="AlphaFoldDB" id="A0A422R155"/>
<proteinExistence type="predicted"/>
<dbReference type="CDD" id="cd03112">
    <property type="entry name" value="CobW-like"/>
    <property type="match status" value="1"/>
</dbReference>
<evidence type="ECO:0000313" key="3">
    <source>
        <dbReference type="Proteomes" id="UP000238137"/>
    </source>
</evidence>
<keyword evidence="3" id="KW-1185">Reference proteome</keyword>
<sequence length="234" mass="24729">MGNRSGRARLCGGRYLMKLPVTVIGGYLGAGKTTLINHLLRNNDGLRLAVLVNEFGELSIDSELIEAQEDGLISISGGCVCCAFGSDLIGALDDIKSMNPPVDHVLVEASGVALPASIIATVGLVDGLRADAVIVLADAEQIRRNAADPYLGDTIHRQFSQADIILLTKSDLAPKEELDDLRGWLRGKAPKARILPVQHGNLPISALIALARPCPRPCANPGPARPVRQPAADP</sequence>
<dbReference type="Proteomes" id="UP000238137">
    <property type="component" value="Unassembled WGS sequence"/>
</dbReference>
<evidence type="ECO:0000313" key="2">
    <source>
        <dbReference type="EMBL" id="RNF35901.1"/>
    </source>
</evidence>
<dbReference type="InterPro" id="IPR027417">
    <property type="entry name" value="P-loop_NTPase"/>
</dbReference>
<dbReference type="Pfam" id="PF02492">
    <property type="entry name" value="cobW"/>
    <property type="match status" value="1"/>
</dbReference>
<dbReference type="EMBL" id="PXNQ02000001">
    <property type="protein sequence ID" value="RNF35901.1"/>
    <property type="molecule type" value="Genomic_DNA"/>
</dbReference>
<protein>
    <submittedName>
        <fullName evidence="2">GTP-binding protein</fullName>
    </submittedName>
</protein>
<dbReference type="InterPro" id="IPR051316">
    <property type="entry name" value="Zinc-reg_GTPase_activator"/>
</dbReference>
<dbReference type="SUPFAM" id="SSF52540">
    <property type="entry name" value="P-loop containing nucleoside triphosphate hydrolases"/>
    <property type="match status" value="1"/>
</dbReference>
<name>A0A422R155_9RHOB</name>
<feature type="domain" description="CobW/HypB/UreG nucleotide-binding" evidence="1">
    <location>
        <begin position="20"/>
        <end position="195"/>
    </location>
</feature>
<dbReference type="PANTHER" id="PTHR13748">
    <property type="entry name" value="COBW-RELATED"/>
    <property type="match status" value="1"/>
</dbReference>
<dbReference type="InterPro" id="IPR003495">
    <property type="entry name" value="CobW/HypB/UreG_nucleotide-bd"/>
</dbReference>
<dbReference type="Gene3D" id="3.40.50.300">
    <property type="entry name" value="P-loop containing nucleotide triphosphate hydrolases"/>
    <property type="match status" value="1"/>
</dbReference>